<accession>A0ACC0XZW5</accession>
<proteinExistence type="predicted"/>
<dbReference type="EMBL" id="CM047745">
    <property type="protein sequence ID" value="KAJ0025995.1"/>
    <property type="molecule type" value="Genomic_DNA"/>
</dbReference>
<keyword evidence="2" id="KW-1185">Reference proteome</keyword>
<comment type="caution">
    <text evidence="1">The sequence shown here is derived from an EMBL/GenBank/DDBJ whole genome shotgun (WGS) entry which is preliminary data.</text>
</comment>
<protein>
    <submittedName>
        <fullName evidence="1">Uncharacterized protein</fullName>
    </submittedName>
</protein>
<reference evidence="2" key="1">
    <citation type="journal article" date="2023" name="G3 (Bethesda)">
        <title>Genome assembly and association tests identify interacting loci associated with vigor, precocity, and sex in interspecific pistachio rootstocks.</title>
        <authorList>
            <person name="Palmer W."/>
            <person name="Jacygrad E."/>
            <person name="Sagayaradj S."/>
            <person name="Cavanaugh K."/>
            <person name="Han R."/>
            <person name="Bertier L."/>
            <person name="Beede B."/>
            <person name="Kafkas S."/>
            <person name="Golino D."/>
            <person name="Preece J."/>
            <person name="Michelmore R."/>
        </authorList>
    </citation>
    <scope>NUCLEOTIDE SEQUENCE [LARGE SCALE GENOMIC DNA]</scope>
</reference>
<name>A0ACC0XZW5_9ROSI</name>
<evidence type="ECO:0000313" key="2">
    <source>
        <dbReference type="Proteomes" id="UP001163603"/>
    </source>
</evidence>
<sequence length="92" mass="10415">MSLYTDQGTKARMINYGEIVEIVHQNTNFGVASSHPMHSHGFSFYSVETGSGNFNNVTDHSFIIWLIRQKLTPLISPKMDGLKFDLLRTILV</sequence>
<gene>
    <name evidence="1" type="ORF">Pint_07809</name>
</gene>
<organism evidence="1 2">
    <name type="scientific">Pistacia integerrima</name>
    <dbReference type="NCBI Taxonomy" id="434235"/>
    <lineage>
        <taxon>Eukaryota</taxon>
        <taxon>Viridiplantae</taxon>
        <taxon>Streptophyta</taxon>
        <taxon>Embryophyta</taxon>
        <taxon>Tracheophyta</taxon>
        <taxon>Spermatophyta</taxon>
        <taxon>Magnoliopsida</taxon>
        <taxon>eudicotyledons</taxon>
        <taxon>Gunneridae</taxon>
        <taxon>Pentapetalae</taxon>
        <taxon>rosids</taxon>
        <taxon>malvids</taxon>
        <taxon>Sapindales</taxon>
        <taxon>Anacardiaceae</taxon>
        <taxon>Pistacia</taxon>
    </lineage>
</organism>
<evidence type="ECO:0000313" key="1">
    <source>
        <dbReference type="EMBL" id="KAJ0025995.1"/>
    </source>
</evidence>
<dbReference type="Proteomes" id="UP001163603">
    <property type="component" value="Chromosome 10"/>
</dbReference>